<dbReference type="SUPFAM" id="SSF47203">
    <property type="entry name" value="Acyl-CoA dehydrogenase C-terminal domain-like"/>
    <property type="match status" value="1"/>
</dbReference>
<dbReference type="InterPro" id="IPR037069">
    <property type="entry name" value="AcylCoA_DH/ox_N_sf"/>
</dbReference>
<comment type="cofactor">
    <cofactor evidence="1 5">
        <name>FAD</name>
        <dbReference type="ChEBI" id="CHEBI:57692"/>
    </cofactor>
</comment>
<evidence type="ECO:0000256" key="3">
    <source>
        <dbReference type="ARBA" id="ARBA00022630"/>
    </source>
</evidence>
<dbReference type="Gene3D" id="2.40.110.10">
    <property type="entry name" value="Butyryl-CoA Dehydrogenase, subunit A, domain 2"/>
    <property type="match status" value="1"/>
</dbReference>
<reference evidence="10" key="1">
    <citation type="submission" date="2020-09" db="EMBL/GenBank/DDBJ databases">
        <title>The genome sequence of strain Labrenzia suaedae 4C16A.</title>
        <authorList>
            <person name="Liu Y."/>
        </authorList>
    </citation>
    <scope>NUCLEOTIDE SEQUENCE [LARGE SCALE GENOMIC DNA]</scope>
    <source>
        <strain evidence="10">4C16A</strain>
    </source>
</reference>
<protein>
    <submittedName>
        <fullName evidence="9">Acyl-CoA dehydrogenase family protein</fullName>
    </submittedName>
</protein>
<evidence type="ECO:0000313" key="10">
    <source>
        <dbReference type="Proteomes" id="UP000632063"/>
    </source>
</evidence>
<dbReference type="Pfam" id="PF02771">
    <property type="entry name" value="Acyl-CoA_dh_N"/>
    <property type="match status" value="1"/>
</dbReference>
<gene>
    <name evidence="9" type="ORF">IG616_04475</name>
</gene>
<accession>A0ABR9CIZ2</accession>
<evidence type="ECO:0000259" key="6">
    <source>
        <dbReference type="Pfam" id="PF00441"/>
    </source>
</evidence>
<name>A0ABR9CIZ2_9HYPH</name>
<dbReference type="RefSeq" id="WP_192146898.1">
    <property type="nucleotide sequence ID" value="NZ_JACYXI010000002.1"/>
</dbReference>
<reference evidence="9 10" key="2">
    <citation type="journal article" date="2021" name="Int. J. Syst. Evol. Microbiol.">
        <title>Roseibium litorale sp. nov., isolated from a tidal flat sediment and proposal for the reclassification of Labrenzia polysiphoniae as Roseibium polysiphoniae comb. nov.</title>
        <authorList>
            <person name="Liu Y."/>
            <person name="Pei T."/>
            <person name="Du J."/>
            <person name="Chao M."/>
            <person name="Deng M.R."/>
            <person name="Zhu H."/>
        </authorList>
    </citation>
    <scope>NUCLEOTIDE SEQUENCE [LARGE SCALE GENOMIC DNA]</scope>
    <source>
        <strain evidence="9 10">4C16A</strain>
    </source>
</reference>
<dbReference type="Gene3D" id="1.10.540.10">
    <property type="entry name" value="Acyl-CoA dehydrogenase/oxidase, N-terminal domain"/>
    <property type="match status" value="1"/>
</dbReference>
<evidence type="ECO:0000256" key="4">
    <source>
        <dbReference type="ARBA" id="ARBA00022827"/>
    </source>
</evidence>
<evidence type="ECO:0000313" key="9">
    <source>
        <dbReference type="EMBL" id="MBD8890790.1"/>
    </source>
</evidence>
<feature type="domain" description="Acyl-CoA dehydrogenase/oxidase C-terminal" evidence="6">
    <location>
        <begin position="272"/>
        <end position="434"/>
    </location>
</feature>
<keyword evidence="10" id="KW-1185">Reference proteome</keyword>
<organism evidence="9 10">
    <name type="scientific">Roseibium litorale</name>
    <dbReference type="NCBI Taxonomy" id="2803841"/>
    <lineage>
        <taxon>Bacteria</taxon>
        <taxon>Pseudomonadati</taxon>
        <taxon>Pseudomonadota</taxon>
        <taxon>Alphaproteobacteria</taxon>
        <taxon>Hyphomicrobiales</taxon>
        <taxon>Stappiaceae</taxon>
        <taxon>Roseibium</taxon>
    </lineage>
</organism>
<proteinExistence type="inferred from homology"/>
<evidence type="ECO:0000256" key="1">
    <source>
        <dbReference type="ARBA" id="ARBA00001974"/>
    </source>
</evidence>
<dbReference type="InterPro" id="IPR046373">
    <property type="entry name" value="Acyl-CoA_Oxase/DH_mid-dom_sf"/>
</dbReference>
<dbReference type="InterPro" id="IPR013786">
    <property type="entry name" value="AcylCoA_DH/ox_N"/>
</dbReference>
<evidence type="ECO:0000256" key="5">
    <source>
        <dbReference type="RuleBase" id="RU362125"/>
    </source>
</evidence>
<feature type="domain" description="Acyl-CoA dehydrogenase/oxidase N-terminal" evidence="8">
    <location>
        <begin position="77"/>
        <end position="154"/>
    </location>
</feature>
<feature type="domain" description="Acyl-CoA oxidase/dehydrogenase middle" evidence="7">
    <location>
        <begin position="160"/>
        <end position="261"/>
    </location>
</feature>
<dbReference type="EMBL" id="JACYXI010000002">
    <property type="protein sequence ID" value="MBD8890790.1"/>
    <property type="molecule type" value="Genomic_DNA"/>
</dbReference>
<dbReference type="InterPro" id="IPR036250">
    <property type="entry name" value="AcylCo_DH-like_C"/>
</dbReference>
<keyword evidence="3 5" id="KW-0285">Flavoprotein</keyword>
<keyword evidence="4 5" id="KW-0274">FAD</keyword>
<dbReference type="SUPFAM" id="SSF56645">
    <property type="entry name" value="Acyl-CoA dehydrogenase NM domain-like"/>
    <property type="match status" value="1"/>
</dbReference>
<dbReference type="Gene3D" id="1.20.140.10">
    <property type="entry name" value="Butyryl-CoA Dehydrogenase, subunit A, domain 3"/>
    <property type="match status" value="1"/>
</dbReference>
<dbReference type="InterPro" id="IPR009075">
    <property type="entry name" value="AcylCo_DH/oxidase_C"/>
</dbReference>
<evidence type="ECO:0000259" key="8">
    <source>
        <dbReference type="Pfam" id="PF02771"/>
    </source>
</evidence>
<comment type="similarity">
    <text evidence="2 5">Belongs to the acyl-CoA dehydrogenase family.</text>
</comment>
<keyword evidence="5" id="KW-0560">Oxidoreductase</keyword>
<dbReference type="PANTHER" id="PTHR42803">
    <property type="entry name" value="ACYL-COA DEHYDROGENASE"/>
    <property type="match status" value="1"/>
</dbReference>
<evidence type="ECO:0000256" key="2">
    <source>
        <dbReference type="ARBA" id="ARBA00009347"/>
    </source>
</evidence>
<dbReference type="Proteomes" id="UP000632063">
    <property type="component" value="Unassembled WGS sequence"/>
</dbReference>
<dbReference type="PANTHER" id="PTHR42803:SF1">
    <property type="entry name" value="BROAD-SPECIFICITY LINEAR ACYL-COA DEHYDROGENASE FADE5"/>
    <property type="match status" value="1"/>
</dbReference>
<dbReference type="InterPro" id="IPR006091">
    <property type="entry name" value="Acyl-CoA_Oxase/DH_mid-dom"/>
</dbReference>
<dbReference type="InterPro" id="IPR009100">
    <property type="entry name" value="AcylCoA_DH/oxidase_NM_dom_sf"/>
</dbReference>
<dbReference type="Pfam" id="PF00441">
    <property type="entry name" value="Acyl-CoA_dh_1"/>
    <property type="match status" value="1"/>
</dbReference>
<sequence>MTGYQLQAQTSAALLAALPGWRDLQAARPDLDQETVEAILGEAAKFAEGRLALVNSPGDAEGCRLDGGRVRTPSGYAQAYQALAGDGWIGMDLDDAHGGQGLPVVLHTAAQMLFDRGCTALMMLAGSSRAAAHLLAAHADASVREDWVPALCSGHSAATICISEPDAGSDVGRIRTRGEQRDGVWHITGQKIWISFGDHDMAPRIGHCLLARTSDAPGTRGLSLFLVPDVLEDGRRNAIVIERIEEKMGLHGSPTCSMQFEGAEGILIGEEGRGLSQLFTMMEFMRLQTGAQGLGLALGAAGIAAGYIHERHQGGDPKRAAVPISAHGDVRRQVLDLSAKAATLHMAVLDLALLLDRIELTADPDTRAALEAQAAFTLPIIKTFGAETAFETASAAMQVLGGAGYTREWPVEQILRDCRVLAIYEGTTGMQAQDFLMRRLWRENGAGLKSFLGAAHSEIDKSSSSDSYKISLKKILEQFETLSTGMDALKTGNPRAGEFAAEPYLRAGWAAVSALNAWRLSQLADQPRLAALGTYRLDQLEGEFAFHAGKCHAASNSYDVLFETAFPEA</sequence>
<dbReference type="InterPro" id="IPR052166">
    <property type="entry name" value="Diverse_Acyl-CoA_DH"/>
</dbReference>
<evidence type="ECO:0000259" key="7">
    <source>
        <dbReference type="Pfam" id="PF02770"/>
    </source>
</evidence>
<dbReference type="Pfam" id="PF02770">
    <property type="entry name" value="Acyl-CoA_dh_M"/>
    <property type="match status" value="1"/>
</dbReference>
<comment type="caution">
    <text evidence="9">The sequence shown here is derived from an EMBL/GenBank/DDBJ whole genome shotgun (WGS) entry which is preliminary data.</text>
</comment>